<evidence type="ECO:0000256" key="2">
    <source>
        <dbReference type="SAM" id="Phobius"/>
    </source>
</evidence>
<evidence type="ECO:0000256" key="1">
    <source>
        <dbReference type="SAM" id="MobiDB-lite"/>
    </source>
</evidence>
<sequence length="221" mass="25199">MSNDKLPENEAIHQGVHEETDEQLNSDAVSDTRAEATNLLDEQWLTLSQDWQSQPYEKTDIQALLKQTKKRTLLAKSLLAIDVIATVGLIIVLLVGLYQGDWGTATIAYLAFGAITSIVFVYYEIKIRLRIWQHSCDSPDKAVANAIAGLESSIKYIKLIKLSCWLLLPAVNWYVYAMIEELEKSPWPSFFAVNIVIVILWLISHWFYKKRTKELSQLSLI</sequence>
<feature type="compositionally biased region" description="Basic and acidic residues" evidence="1">
    <location>
        <begin position="1"/>
        <end position="18"/>
    </location>
</feature>
<reference evidence="4" key="1">
    <citation type="journal article" date="2017" name="Proc. Natl. Acad. Sci. U.S.A.">
        <title>Simulation of Deepwater Horizon oil plume reveals substrate specialization within a complex community of hydrocarbon degraders.</title>
        <authorList>
            <person name="Hu P."/>
            <person name="Dubinsky E.A."/>
            <person name="Probst A.J."/>
            <person name="Wang J."/>
            <person name="Sieber C.M.K."/>
            <person name="Tom L.M."/>
            <person name="Gardinali P."/>
            <person name="Banfield J.F."/>
            <person name="Atlas R.M."/>
            <person name="Andersen G.L."/>
        </authorList>
    </citation>
    <scope>NUCLEOTIDE SEQUENCE [LARGE SCALE GENOMIC DNA]</scope>
</reference>
<gene>
    <name evidence="3" type="ORF">A9Q75_08300</name>
</gene>
<name>A0A1Y5EI39_COLPS</name>
<keyword evidence="2" id="KW-1133">Transmembrane helix</keyword>
<keyword evidence="2" id="KW-0812">Transmembrane</keyword>
<evidence type="ECO:0000313" key="3">
    <source>
        <dbReference type="EMBL" id="OUR81116.1"/>
    </source>
</evidence>
<accession>A0A1Y5EI39</accession>
<evidence type="ECO:0000313" key="4">
    <source>
        <dbReference type="Proteomes" id="UP000243053"/>
    </source>
</evidence>
<protein>
    <submittedName>
        <fullName evidence="3">Uncharacterized protein</fullName>
    </submittedName>
</protein>
<dbReference type="AlphaFoldDB" id="A0A1Y5EI39"/>
<feature type="region of interest" description="Disordered" evidence="1">
    <location>
        <begin position="1"/>
        <end position="28"/>
    </location>
</feature>
<keyword evidence="2" id="KW-0472">Membrane</keyword>
<comment type="caution">
    <text evidence="3">The sequence shown here is derived from an EMBL/GenBank/DDBJ whole genome shotgun (WGS) entry which is preliminary data.</text>
</comment>
<feature type="transmembrane region" description="Helical" evidence="2">
    <location>
        <begin position="78"/>
        <end position="98"/>
    </location>
</feature>
<feature type="transmembrane region" description="Helical" evidence="2">
    <location>
        <begin position="189"/>
        <end position="208"/>
    </location>
</feature>
<organism evidence="3 4">
    <name type="scientific">Colwellia psychrerythraea</name>
    <name type="common">Vibrio psychroerythus</name>
    <dbReference type="NCBI Taxonomy" id="28229"/>
    <lineage>
        <taxon>Bacteria</taxon>
        <taxon>Pseudomonadati</taxon>
        <taxon>Pseudomonadota</taxon>
        <taxon>Gammaproteobacteria</taxon>
        <taxon>Alteromonadales</taxon>
        <taxon>Colwelliaceae</taxon>
        <taxon>Colwellia</taxon>
    </lineage>
</organism>
<feature type="transmembrane region" description="Helical" evidence="2">
    <location>
        <begin position="104"/>
        <end position="123"/>
    </location>
</feature>
<proteinExistence type="predicted"/>
<dbReference type="EMBL" id="MAAF01000053">
    <property type="protein sequence ID" value="OUR81116.1"/>
    <property type="molecule type" value="Genomic_DNA"/>
</dbReference>
<dbReference type="Proteomes" id="UP000243053">
    <property type="component" value="Unassembled WGS sequence"/>
</dbReference>
<feature type="transmembrane region" description="Helical" evidence="2">
    <location>
        <begin position="159"/>
        <end position="177"/>
    </location>
</feature>